<accession>A0A2P4NZ64</accession>
<evidence type="ECO:0000256" key="1">
    <source>
        <dbReference type="SAM" id="MobiDB-lite"/>
    </source>
</evidence>
<dbReference type="Proteomes" id="UP000018888">
    <property type="component" value="Unassembled WGS sequence"/>
</dbReference>
<reference evidence="2 3" key="1">
    <citation type="journal article" date="2013" name="Proc. Natl. Acad. Sci. U.S.A.">
        <title>Genome of an arbuscular mycorrhizal fungus provides insight into the oldest plant symbiosis.</title>
        <authorList>
            <person name="Tisserant E."/>
            <person name="Malbreil M."/>
            <person name="Kuo A."/>
            <person name="Kohler A."/>
            <person name="Symeonidi A."/>
            <person name="Balestrini R."/>
            <person name="Charron P."/>
            <person name="Duensing N."/>
            <person name="Frei Dit Frey N."/>
            <person name="Gianinazzi-Pearson V."/>
            <person name="Gilbert L.B."/>
            <person name="Handa Y."/>
            <person name="Herr J.R."/>
            <person name="Hijri M."/>
            <person name="Koul R."/>
            <person name="Kawaguchi M."/>
            <person name="Krajinski F."/>
            <person name="Lammers P.J."/>
            <person name="Masclaux F.G."/>
            <person name="Murat C."/>
            <person name="Morin E."/>
            <person name="Ndikumana S."/>
            <person name="Pagni M."/>
            <person name="Petitpierre D."/>
            <person name="Requena N."/>
            <person name="Rosikiewicz P."/>
            <person name="Riley R."/>
            <person name="Saito K."/>
            <person name="San Clemente H."/>
            <person name="Shapiro H."/>
            <person name="van Tuinen D."/>
            <person name="Becard G."/>
            <person name="Bonfante P."/>
            <person name="Paszkowski U."/>
            <person name="Shachar-Hill Y.Y."/>
            <person name="Tuskan G.A."/>
            <person name="Young P.W."/>
            <person name="Sanders I.R."/>
            <person name="Henrissat B."/>
            <person name="Rensing S.A."/>
            <person name="Grigoriev I.V."/>
            <person name="Corradi N."/>
            <person name="Roux C."/>
            <person name="Martin F."/>
        </authorList>
    </citation>
    <scope>NUCLEOTIDE SEQUENCE [LARGE SCALE GENOMIC DNA]</scope>
    <source>
        <strain evidence="2 3">DAOM 197198</strain>
    </source>
</reference>
<dbReference type="AlphaFoldDB" id="A0A2P4NZ64"/>
<organism evidence="2 3">
    <name type="scientific">Rhizophagus irregularis (strain DAOM 181602 / DAOM 197198 / MUCL 43194)</name>
    <name type="common">Arbuscular mycorrhizal fungus</name>
    <name type="synonym">Glomus intraradices</name>
    <dbReference type="NCBI Taxonomy" id="747089"/>
    <lineage>
        <taxon>Eukaryota</taxon>
        <taxon>Fungi</taxon>
        <taxon>Fungi incertae sedis</taxon>
        <taxon>Mucoromycota</taxon>
        <taxon>Glomeromycotina</taxon>
        <taxon>Glomeromycetes</taxon>
        <taxon>Glomerales</taxon>
        <taxon>Glomeraceae</taxon>
        <taxon>Rhizophagus</taxon>
    </lineage>
</organism>
<gene>
    <name evidence="2" type="ORF">GLOIN_2v922468</name>
</gene>
<proteinExistence type="predicted"/>
<comment type="caution">
    <text evidence="2">The sequence shown here is derived from an EMBL/GenBank/DDBJ whole genome shotgun (WGS) entry which is preliminary data.</text>
</comment>
<keyword evidence="3" id="KW-1185">Reference proteome</keyword>
<protein>
    <submittedName>
        <fullName evidence="2">Uncharacterized protein</fullName>
    </submittedName>
</protein>
<reference evidence="2 3" key="2">
    <citation type="journal article" date="2018" name="New Phytol.">
        <title>High intraspecific genome diversity in the model arbuscular mycorrhizal symbiont Rhizophagus irregularis.</title>
        <authorList>
            <person name="Chen E.C.H."/>
            <person name="Morin E."/>
            <person name="Beaudet D."/>
            <person name="Noel J."/>
            <person name="Yildirir G."/>
            <person name="Ndikumana S."/>
            <person name="Charron P."/>
            <person name="St-Onge C."/>
            <person name="Giorgi J."/>
            <person name="Kruger M."/>
            <person name="Marton T."/>
            <person name="Ropars J."/>
            <person name="Grigoriev I.V."/>
            <person name="Hainaut M."/>
            <person name="Henrissat B."/>
            <person name="Roux C."/>
            <person name="Martin F."/>
            <person name="Corradi N."/>
        </authorList>
    </citation>
    <scope>NUCLEOTIDE SEQUENCE [LARGE SCALE GENOMIC DNA]</scope>
    <source>
        <strain evidence="2 3">DAOM 197198</strain>
    </source>
</reference>
<dbReference type="EMBL" id="AUPC02000537">
    <property type="protein sequence ID" value="POG58388.1"/>
    <property type="molecule type" value="Genomic_DNA"/>
</dbReference>
<dbReference type="VEuPathDB" id="FungiDB:RhiirFUN_001271"/>
<name>A0A2P4NZ64_RHIID</name>
<evidence type="ECO:0000313" key="2">
    <source>
        <dbReference type="EMBL" id="POG58388.1"/>
    </source>
</evidence>
<sequence length="170" mass="20082">MDLEKSLEYENLEESLTDKNETFYSEYDENESFDNVEENESLKSLFELDFNMLTNAKKLVQQNISEEEDNWENLSDIGSNFSETESDDERDEIITKVPNNENLTLCVIIDMLDGKIQRCNSKKKLRRLWQMIGIWQIDNEEVKAKNFLIENLGVCYSHFLYDQNQLHSSN</sequence>
<evidence type="ECO:0000313" key="3">
    <source>
        <dbReference type="Proteomes" id="UP000018888"/>
    </source>
</evidence>
<feature type="region of interest" description="Disordered" evidence="1">
    <location>
        <begin position="1"/>
        <end position="24"/>
    </location>
</feature>